<feature type="non-terminal residue" evidence="2">
    <location>
        <position position="26"/>
    </location>
</feature>
<accession>R0I1F9</accession>
<gene>
    <name evidence="2" type="ORF">CARUB_v100220670mg</name>
</gene>
<dbReference type="EMBL" id="KB870806">
    <property type="protein sequence ID" value="EOA36024.1"/>
    <property type="molecule type" value="Genomic_DNA"/>
</dbReference>
<reference evidence="3" key="1">
    <citation type="journal article" date="2013" name="Nat. Genet.">
        <title>The Capsella rubella genome and the genomic consequences of rapid mating system evolution.</title>
        <authorList>
            <person name="Slotte T."/>
            <person name="Hazzouri K.M."/>
            <person name="Agren J.A."/>
            <person name="Koenig D."/>
            <person name="Maumus F."/>
            <person name="Guo Y.L."/>
            <person name="Steige K."/>
            <person name="Platts A.E."/>
            <person name="Escobar J.S."/>
            <person name="Newman L.K."/>
            <person name="Wang W."/>
            <person name="Mandakova T."/>
            <person name="Vello E."/>
            <person name="Smith L.M."/>
            <person name="Henz S.R."/>
            <person name="Steffen J."/>
            <person name="Takuno S."/>
            <person name="Brandvain Y."/>
            <person name="Coop G."/>
            <person name="Andolfatto P."/>
            <person name="Hu T.T."/>
            <person name="Blanchette M."/>
            <person name="Clark R.M."/>
            <person name="Quesneville H."/>
            <person name="Nordborg M."/>
            <person name="Gaut B.S."/>
            <person name="Lysak M.A."/>
            <person name="Jenkins J."/>
            <person name="Grimwood J."/>
            <person name="Chapman J."/>
            <person name="Prochnik S."/>
            <person name="Shu S."/>
            <person name="Rokhsar D."/>
            <person name="Schmutz J."/>
            <person name="Weigel D."/>
            <person name="Wright S.I."/>
        </authorList>
    </citation>
    <scope>NUCLEOTIDE SEQUENCE [LARGE SCALE GENOMIC DNA]</scope>
    <source>
        <strain evidence="3">cv. Monte Gargano</strain>
    </source>
</reference>
<sequence>IPIVGGDKLDLHRLFYEVTSRGGLEM</sequence>
<dbReference type="Pfam" id="PF01388">
    <property type="entry name" value="ARID"/>
    <property type="match status" value="1"/>
</dbReference>
<dbReference type="Proteomes" id="UP000029121">
    <property type="component" value="Unassembled WGS sequence"/>
</dbReference>
<dbReference type="SUPFAM" id="SSF46774">
    <property type="entry name" value="ARID-like"/>
    <property type="match status" value="1"/>
</dbReference>
<dbReference type="AlphaFoldDB" id="R0I1F9"/>
<evidence type="ECO:0000313" key="2">
    <source>
        <dbReference type="EMBL" id="EOA36024.1"/>
    </source>
</evidence>
<feature type="domain" description="ARID" evidence="1">
    <location>
        <begin position="1"/>
        <end position="26"/>
    </location>
</feature>
<dbReference type="Gene3D" id="1.10.150.60">
    <property type="entry name" value="ARID DNA-binding domain"/>
    <property type="match status" value="1"/>
</dbReference>
<feature type="non-terminal residue" evidence="2">
    <location>
        <position position="1"/>
    </location>
</feature>
<evidence type="ECO:0000313" key="3">
    <source>
        <dbReference type="Proteomes" id="UP000029121"/>
    </source>
</evidence>
<proteinExistence type="predicted"/>
<evidence type="ECO:0000259" key="1">
    <source>
        <dbReference type="PROSITE" id="PS51011"/>
    </source>
</evidence>
<protein>
    <recommendedName>
        <fullName evidence="1">ARID domain-containing protein</fullName>
    </recommendedName>
</protein>
<keyword evidence="3" id="KW-1185">Reference proteome</keyword>
<dbReference type="GO" id="GO:0003677">
    <property type="term" value="F:DNA binding"/>
    <property type="evidence" value="ECO:0007669"/>
    <property type="project" value="InterPro"/>
</dbReference>
<organism evidence="2 3">
    <name type="scientific">Capsella rubella</name>
    <dbReference type="NCBI Taxonomy" id="81985"/>
    <lineage>
        <taxon>Eukaryota</taxon>
        <taxon>Viridiplantae</taxon>
        <taxon>Streptophyta</taxon>
        <taxon>Embryophyta</taxon>
        <taxon>Tracheophyta</taxon>
        <taxon>Spermatophyta</taxon>
        <taxon>Magnoliopsida</taxon>
        <taxon>eudicotyledons</taxon>
        <taxon>Gunneridae</taxon>
        <taxon>Pentapetalae</taxon>
        <taxon>rosids</taxon>
        <taxon>malvids</taxon>
        <taxon>Brassicales</taxon>
        <taxon>Brassicaceae</taxon>
        <taxon>Camelineae</taxon>
        <taxon>Capsella</taxon>
    </lineage>
</organism>
<dbReference type="InterPro" id="IPR001606">
    <property type="entry name" value="ARID_dom"/>
</dbReference>
<name>R0I1F9_9BRAS</name>
<dbReference type="PROSITE" id="PS51011">
    <property type="entry name" value="ARID"/>
    <property type="match status" value="1"/>
</dbReference>
<dbReference type="InterPro" id="IPR036431">
    <property type="entry name" value="ARID_dom_sf"/>
</dbReference>